<keyword evidence="8 12" id="KW-0472">Membrane</keyword>
<keyword evidence="2 12" id="KW-1003">Cell membrane</keyword>
<comment type="function">
    <text evidence="12">Fluoride-specific ion channel. Important for reducing fluoride concentration in the cell, thus reducing its toxicity.</text>
</comment>
<accession>A0A0W0Z599</accession>
<dbReference type="GO" id="GO:0005886">
    <property type="term" value="C:plasma membrane"/>
    <property type="evidence" value="ECO:0007669"/>
    <property type="project" value="UniProtKB-SubCell"/>
</dbReference>
<dbReference type="PANTHER" id="PTHR28259:SF1">
    <property type="entry name" value="FLUORIDE EXPORT PROTEIN 1-RELATED"/>
    <property type="match status" value="1"/>
</dbReference>
<evidence type="ECO:0000256" key="2">
    <source>
        <dbReference type="ARBA" id="ARBA00022475"/>
    </source>
</evidence>
<sequence length="124" mass="13744">MSQLFWISCGAILGANLRYAVNRLALRFLSPSIPYGTLIVNIMGSFIIGFFLAWTLERVLVDPRWKPFIAVGFCGAFTTYSSYSYETFTMLEQGHYALAAANFVANNLFALLATIAGVMLARIL</sequence>
<dbReference type="GO" id="GO:0062054">
    <property type="term" value="F:fluoride channel activity"/>
    <property type="evidence" value="ECO:0007669"/>
    <property type="project" value="UniProtKB-UniRule"/>
</dbReference>
<keyword evidence="12" id="KW-0479">Metal-binding</keyword>
<organism evidence="13 14">
    <name type="scientific">Legionella spiritensis</name>
    <dbReference type="NCBI Taxonomy" id="452"/>
    <lineage>
        <taxon>Bacteria</taxon>
        <taxon>Pseudomonadati</taxon>
        <taxon>Pseudomonadota</taxon>
        <taxon>Gammaproteobacteria</taxon>
        <taxon>Legionellales</taxon>
        <taxon>Legionellaceae</taxon>
        <taxon>Legionella</taxon>
    </lineage>
</organism>
<evidence type="ECO:0000256" key="4">
    <source>
        <dbReference type="ARBA" id="ARBA00022692"/>
    </source>
</evidence>
<feature type="transmembrane region" description="Helical" evidence="12">
    <location>
        <begin position="36"/>
        <end position="56"/>
    </location>
</feature>
<comment type="activity regulation">
    <text evidence="12">Na(+) is not transported, but it plays an essential structural role and its presence is essential for fluoride channel function.</text>
</comment>
<evidence type="ECO:0000256" key="5">
    <source>
        <dbReference type="ARBA" id="ARBA00022989"/>
    </source>
</evidence>
<comment type="subcellular location">
    <subcellularLocation>
        <location evidence="1 12">Cell membrane</location>
        <topology evidence="1 12">Multi-pass membrane protein</topology>
    </subcellularLocation>
</comment>
<dbReference type="RefSeq" id="WP_058483075.1">
    <property type="nucleotide sequence ID" value="NZ_CAAAII010000005.1"/>
</dbReference>
<dbReference type="GO" id="GO:0046872">
    <property type="term" value="F:metal ion binding"/>
    <property type="evidence" value="ECO:0007669"/>
    <property type="project" value="UniProtKB-KW"/>
</dbReference>
<keyword evidence="7 12" id="KW-0406">Ion transport</keyword>
<evidence type="ECO:0000256" key="3">
    <source>
        <dbReference type="ARBA" id="ARBA00022519"/>
    </source>
</evidence>
<keyword evidence="6 12" id="KW-0915">Sodium</keyword>
<evidence type="ECO:0000313" key="14">
    <source>
        <dbReference type="Proteomes" id="UP000054877"/>
    </source>
</evidence>
<dbReference type="AlphaFoldDB" id="A0A0W0Z599"/>
<feature type="binding site" evidence="12">
    <location>
        <position position="78"/>
    </location>
    <ligand>
        <name>Na(+)</name>
        <dbReference type="ChEBI" id="CHEBI:29101"/>
        <note>structural</note>
    </ligand>
</feature>
<keyword evidence="14" id="KW-1185">Reference proteome</keyword>
<comment type="similarity">
    <text evidence="10 12">Belongs to the fluoride channel Fluc/FEX (TC 1.A.43) family.</text>
</comment>
<evidence type="ECO:0000313" key="13">
    <source>
        <dbReference type="EMBL" id="KTD64330.1"/>
    </source>
</evidence>
<feature type="binding site" evidence="12">
    <location>
        <position position="75"/>
    </location>
    <ligand>
        <name>Na(+)</name>
        <dbReference type="ChEBI" id="CHEBI:29101"/>
        <note>structural</note>
    </ligand>
</feature>
<dbReference type="Proteomes" id="UP000054877">
    <property type="component" value="Unassembled WGS sequence"/>
</dbReference>
<keyword evidence="9 12" id="KW-0407">Ion channel</keyword>
<feature type="transmembrane region" description="Helical" evidence="12">
    <location>
        <begin position="97"/>
        <end position="121"/>
    </location>
</feature>
<comment type="caution">
    <text evidence="13">The sequence shown here is derived from an EMBL/GenBank/DDBJ whole genome shotgun (WGS) entry which is preliminary data.</text>
</comment>
<dbReference type="EMBL" id="LNYX01000013">
    <property type="protein sequence ID" value="KTD64330.1"/>
    <property type="molecule type" value="Genomic_DNA"/>
</dbReference>
<evidence type="ECO:0000256" key="9">
    <source>
        <dbReference type="ARBA" id="ARBA00023303"/>
    </source>
</evidence>
<evidence type="ECO:0000256" key="11">
    <source>
        <dbReference type="ARBA" id="ARBA00035585"/>
    </source>
</evidence>
<gene>
    <name evidence="12" type="primary">fluC</name>
    <name evidence="12" type="synonym">crcB</name>
    <name evidence="13" type="ORF">Lspi_1137</name>
</gene>
<dbReference type="HAMAP" id="MF_00454">
    <property type="entry name" value="FluC"/>
    <property type="match status" value="1"/>
</dbReference>
<evidence type="ECO:0000256" key="1">
    <source>
        <dbReference type="ARBA" id="ARBA00004651"/>
    </source>
</evidence>
<keyword evidence="5 12" id="KW-1133">Transmembrane helix</keyword>
<proteinExistence type="inferred from homology"/>
<dbReference type="STRING" id="452.Lspi_1137"/>
<dbReference type="NCBIfam" id="TIGR00494">
    <property type="entry name" value="crcB"/>
    <property type="match status" value="1"/>
</dbReference>
<dbReference type="GO" id="GO:0140114">
    <property type="term" value="P:cellular detoxification of fluoride"/>
    <property type="evidence" value="ECO:0007669"/>
    <property type="project" value="UniProtKB-UniRule"/>
</dbReference>
<protein>
    <recommendedName>
        <fullName evidence="12">Fluoride-specific ion channel FluC</fullName>
    </recommendedName>
</protein>
<dbReference type="InterPro" id="IPR003691">
    <property type="entry name" value="FluC"/>
</dbReference>
<evidence type="ECO:0000256" key="10">
    <source>
        <dbReference type="ARBA" id="ARBA00035120"/>
    </source>
</evidence>
<keyword evidence="4 12" id="KW-0812">Transmembrane</keyword>
<evidence type="ECO:0000256" key="8">
    <source>
        <dbReference type="ARBA" id="ARBA00023136"/>
    </source>
</evidence>
<dbReference type="Pfam" id="PF02537">
    <property type="entry name" value="CRCB"/>
    <property type="match status" value="1"/>
</dbReference>
<evidence type="ECO:0000256" key="12">
    <source>
        <dbReference type="HAMAP-Rule" id="MF_00454"/>
    </source>
</evidence>
<dbReference type="PATRIC" id="fig|452.5.peg.1261"/>
<keyword evidence="3" id="KW-0997">Cell inner membrane</keyword>
<dbReference type="PANTHER" id="PTHR28259">
    <property type="entry name" value="FLUORIDE EXPORT PROTEIN 1-RELATED"/>
    <property type="match status" value="1"/>
</dbReference>
<evidence type="ECO:0000256" key="6">
    <source>
        <dbReference type="ARBA" id="ARBA00023053"/>
    </source>
</evidence>
<reference evidence="13 14" key="1">
    <citation type="submission" date="2015-11" db="EMBL/GenBank/DDBJ databases">
        <title>Genomic analysis of 38 Legionella species identifies large and diverse effector repertoires.</title>
        <authorList>
            <person name="Burstein D."/>
            <person name="Amaro F."/>
            <person name="Zusman T."/>
            <person name="Lifshitz Z."/>
            <person name="Cohen O."/>
            <person name="Gilbert J.A."/>
            <person name="Pupko T."/>
            <person name="Shuman H.A."/>
            <person name="Segal G."/>
        </authorList>
    </citation>
    <scope>NUCLEOTIDE SEQUENCE [LARGE SCALE GENOMIC DNA]</scope>
    <source>
        <strain evidence="13 14">Mt.St.Helens-9</strain>
    </source>
</reference>
<feature type="transmembrane region" description="Helical" evidence="12">
    <location>
        <begin position="68"/>
        <end position="85"/>
    </location>
</feature>
<keyword evidence="12" id="KW-0813">Transport</keyword>
<comment type="catalytic activity">
    <reaction evidence="11">
        <text>fluoride(in) = fluoride(out)</text>
        <dbReference type="Rhea" id="RHEA:76159"/>
        <dbReference type="ChEBI" id="CHEBI:17051"/>
    </reaction>
    <physiologicalReaction direction="left-to-right" evidence="11">
        <dbReference type="Rhea" id="RHEA:76160"/>
    </physiologicalReaction>
</comment>
<name>A0A0W0Z599_LEGSP</name>
<dbReference type="OrthoDB" id="9806299at2"/>
<evidence type="ECO:0000256" key="7">
    <source>
        <dbReference type="ARBA" id="ARBA00023065"/>
    </source>
</evidence>